<evidence type="ECO:0000256" key="2">
    <source>
        <dbReference type="ARBA" id="ARBA00022692"/>
    </source>
</evidence>
<keyword evidence="2 7" id="KW-0812">Transmembrane</keyword>
<dbReference type="Gene3D" id="3.30.40.10">
    <property type="entry name" value="Zinc/RING finger domain, C3HC4 (zinc finger)"/>
    <property type="match status" value="1"/>
</dbReference>
<dbReference type="GO" id="GO:0016020">
    <property type="term" value="C:membrane"/>
    <property type="evidence" value="ECO:0007669"/>
    <property type="project" value="UniProtKB-SubCell"/>
</dbReference>
<reference evidence="9" key="1">
    <citation type="journal article" date="2022" name="IScience">
        <title>Evolution of zygomycete secretomes and the origins of terrestrial fungal ecologies.</title>
        <authorList>
            <person name="Chang Y."/>
            <person name="Wang Y."/>
            <person name="Mondo S."/>
            <person name="Ahrendt S."/>
            <person name="Andreopoulos W."/>
            <person name="Barry K."/>
            <person name="Beard J."/>
            <person name="Benny G.L."/>
            <person name="Blankenship S."/>
            <person name="Bonito G."/>
            <person name="Cuomo C."/>
            <person name="Desiro A."/>
            <person name="Gervers K.A."/>
            <person name="Hundley H."/>
            <person name="Kuo A."/>
            <person name="LaButti K."/>
            <person name="Lang B.F."/>
            <person name="Lipzen A."/>
            <person name="O'Donnell K."/>
            <person name="Pangilinan J."/>
            <person name="Reynolds N."/>
            <person name="Sandor L."/>
            <person name="Smith M.E."/>
            <person name="Tsang A."/>
            <person name="Grigoriev I.V."/>
            <person name="Stajich J.E."/>
            <person name="Spatafora J.W."/>
        </authorList>
    </citation>
    <scope>NUCLEOTIDE SEQUENCE</scope>
    <source>
        <strain evidence="9">RSA 2281</strain>
    </source>
</reference>
<feature type="domain" description="RING-type" evidence="8">
    <location>
        <begin position="403"/>
        <end position="444"/>
    </location>
</feature>
<dbReference type="PROSITE" id="PS50089">
    <property type="entry name" value="ZF_RING_2"/>
    <property type="match status" value="1"/>
</dbReference>
<dbReference type="Proteomes" id="UP001209540">
    <property type="component" value="Unassembled WGS sequence"/>
</dbReference>
<feature type="transmembrane region" description="Helical" evidence="7">
    <location>
        <begin position="239"/>
        <end position="258"/>
    </location>
</feature>
<dbReference type="SUPFAM" id="SSF52025">
    <property type="entry name" value="PA domain"/>
    <property type="match status" value="1"/>
</dbReference>
<dbReference type="EMBL" id="JAIXMP010000012">
    <property type="protein sequence ID" value="KAI9264382.1"/>
    <property type="molecule type" value="Genomic_DNA"/>
</dbReference>
<dbReference type="AlphaFoldDB" id="A0AAD5KBD2"/>
<feature type="compositionally biased region" description="Basic and acidic residues" evidence="6">
    <location>
        <begin position="357"/>
        <end position="367"/>
    </location>
</feature>
<evidence type="ECO:0000256" key="3">
    <source>
        <dbReference type="ARBA" id="ARBA00022989"/>
    </source>
</evidence>
<dbReference type="GO" id="GO:0061630">
    <property type="term" value="F:ubiquitin protein ligase activity"/>
    <property type="evidence" value="ECO:0007669"/>
    <property type="project" value="TreeGrafter"/>
</dbReference>
<dbReference type="InterPro" id="IPR001841">
    <property type="entry name" value="Znf_RING"/>
</dbReference>
<protein>
    <recommendedName>
        <fullName evidence="8">RING-type domain-containing protein</fullName>
    </recommendedName>
</protein>
<dbReference type="CDD" id="cd16454">
    <property type="entry name" value="RING-H2_PA-TM-RING"/>
    <property type="match status" value="1"/>
</dbReference>
<accession>A0AAD5KBD2</accession>
<comment type="caution">
    <text evidence="9">The sequence shown here is derived from an EMBL/GenBank/DDBJ whole genome shotgun (WGS) entry which is preliminary data.</text>
</comment>
<dbReference type="Gene3D" id="3.50.30.30">
    <property type="match status" value="1"/>
</dbReference>
<dbReference type="SMART" id="SM00184">
    <property type="entry name" value="RING"/>
    <property type="match status" value="1"/>
</dbReference>
<dbReference type="InterPro" id="IPR013083">
    <property type="entry name" value="Znf_RING/FYVE/PHD"/>
</dbReference>
<proteinExistence type="predicted"/>
<dbReference type="PANTHER" id="PTHR22765">
    <property type="entry name" value="RING FINGER AND PROTEASE ASSOCIATED DOMAIN-CONTAINING"/>
    <property type="match status" value="1"/>
</dbReference>
<evidence type="ECO:0000313" key="10">
    <source>
        <dbReference type="Proteomes" id="UP001209540"/>
    </source>
</evidence>
<gene>
    <name evidence="9" type="ORF">BDA99DRAFT_559648</name>
</gene>
<evidence type="ECO:0000256" key="7">
    <source>
        <dbReference type="SAM" id="Phobius"/>
    </source>
</evidence>
<evidence type="ECO:0000256" key="6">
    <source>
        <dbReference type="SAM" id="MobiDB-lite"/>
    </source>
</evidence>
<evidence type="ECO:0000256" key="1">
    <source>
        <dbReference type="ARBA" id="ARBA00004370"/>
    </source>
</evidence>
<feature type="region of interest" description="Disordered" evidence="6">
    <location>
        <begin position="357"/>
        <end position="377"/>
    </location>
</feature>
<name>A0AAD5KBD2_9FUNG</name>
<dbReference type="GO" id="GO:0006511">
    <property type="term" value="P:ubiquitin-dependent protein catabolic process"/>
    <property type="evidence" value="ECO:0007669"/>
    <property type="project" value="TreeGrafter"/>
</dbReference>
<evidence type="ECO:0000256" key="4">
    <source>
        <dbReference type="ARBA" id="ARBA00023136"/>
    </source>
</evidence>
<feature type="transmembrane region" description="Helical" evidence="7">
    <location>
        <begin position="6"/>
        <end position="27"/>
    </location>
</feature>
<keyword evidence="5" id="KW-0863">Zinc-finger</keyword>
<comment type="subcellular location">
    <subcellularLocation>
        <location evidence="1">Membrane</location>
    </subcellularLocation>
</comment>
<dbReference type="Pfam" id="PF13639">
    <property type="entry name" value="zf-RING_2"/>
    <property type="match status" value="1"/>
</dbReference>
<dbReference type="PANTHER" id="PTHR22765:SF434">
    <property type="entry name" value="GB|AAD18119.1-RELATED"/>
    <property type="match status" value="1"/>
</dbReference>
<evidence type="ECO:0000256" key="5">
    <source>
        <dbReference type="PROSITE-ProRule" id="PRU00175"/>
    </source>
</evidence>
<dbReference type="InterPro" id="IPR046450">
    <property type="entry name" value="PA_dom_sf"/>
</dbReference>
<evidence type="ECO:0000259" key="8">
    <source>
        <dbReference type="PROSITE" id="PS50089"/>
    </source>
</evidence>
<dbReference type="GO" id="GO:0008270">
    <property type="term" value="F:zinc ion binding"/>
    <property type="evidence" value="ECO:0007669"/>
    <property type="project" value="UniProtKB-KW"/>
</dbReference>
<dbReference type="SUPFAM" id="SSF57850">
    <property type="entry name" value="RING/U-box"/>
    <property type="match status" value="1"/>
</dbReference>
<reference evidence="9" key="2">
    <citation type="submission" date="2023-02" db="EMBL/GenBank/DDBJ databases">
        <authorList>
            <consortium name="DOE Joint Genome Institute"/>
            <person name="Mondo S.J."/>
            <person name="Chang Y."/>
            <person name="Wang Y."/>
            <person name="Ahrendt S."/>
            <person name="Andreopoulos W."/>
            <person name="Barry K."/>
            <person name="Beard J."/>
            <person name="Benny G.L."/>
            <person name="Blankenship S."/>
            <person name="Bonito G."/>
            <person name="Cuomo C."/>
            <person name="Desiro A."/>
            <person name="Gervers K.A."/>
            <person name="Hundley H."/>
            <person name="Kuo A."/>
            <person name="LaButti K."/>
            <person name="Lang B.F."/>
            <person name="Lipzen A."/>
            <person name="O'Donnell K."/>
            <person name="Pangilinan J."/>
            <person name="Reynolds N."/>
            <person name="Sandor L."/>
            <person name="Smith M.W."/>
            <person name="Tsang A."/>
            <person name="Grigoriev I.V."/>
            <person name="Stajich J.E."/>
            <person name="Spatafora J.W."/>
        </authorList>
    </citation>
    <scope>NUCLEOTIDE SEQUENCE</scope>
    <source>
        <strain evidence="9">RSA 2281</strain>
    </source>
</reference>
<dbReference type="InterPro" id="IPR003137">
    <property type="entry name" value="PA_domain"/>
</dbReference>
<keyword evidence="4 7" id="KW-0472">Membrane</keyword>
<keyword evidence="5" id="KW-0479">Metal-binding</keyword>
<dbReference type="InterPro" id="IPR051826">
    <property type="entry name" value="E3_ubiquitin-ligase_domain"/>
</dbReference>
<sequence length="521" mass="58999">MSRLVPTIMYALAIIMILWLIVGAITLPNASQWFKGKSPSIQQDVVMLPSNKKNDTIVSGIHVQYVYGQWQYSKQLVVADNVPAPPAEGLQGILYDRGKSCEAHDPNALPSPLLTTLFPNVSKIALIQRGGCFFSQKLLNAQLDGASAAIIYNNISFDDDPDMERGMCIQPNTISIPAYYVDLSIGLEMYNRLKNLSQLVEDTRTQVDANSKVQENESNTLTRVTLYPAQKPRLDPWQFALIIIGVVIVTSLAIIANIKSYLVAMQCHLWRIGRQQRQHSHDDNDSLQDTLNDHDGIWHGVIGSGAVNSRGRKRHLTAEAVNALPTRIYGEKQHHPSTDDATLEIPHQQHHDMENNNEQLSEHELQREPTLNDENDSQITRRSFSISTVVSQQQHHLQEQVSCVICLDSFTCGDVLRILPCHHEYHRDCIDTWLTKKSSSCPLCLQAVRMPTEPPEAHMRRSSNHEQSFQTRPPVITTEDANGRVQEYIELEARNITLSHNEEPHIYNMRRLWCYGEPPVF</sequence>
<keyword evidence="10" id="KW-1185">Reference proteome</keyword>
<dbReference type="Pfam" id="PF02225">
    <property type="entry name" value="PA"/>
    <property type="match status" value="1"/>
</dbReference>
<keyword evidence="5" id="KW-0862">Zinc</keyword>
<keyword evidence="3 7" id="KW-1133">Transmembrane helix</keyword>
<organism evidence="9 10">
    <name type="scientific">Phascolomyces articulosus</name>
    <dbReference type="NCBI Taxonomy" id="60185"/>
    <lineage>
        <taxon>Eukaryota</taxon>
        <taxon>Fungi</taxon>
        <taxon>Fungi incertae sedis</taxon>
        <taxon>Mucoromycota</taxon>
        <taxon>Mucoromycotina</taxon>
        <taxon>Mucoromycetes</taxon>
        <taxon>Mucorales</taxon>
        <taxon>Lichtheimiaceae</taxon>
        <taxon>Phascolomyces</taxon>
    </lineage>
</organism>
<evidence type="ECO:0000313" key="9">
    <source>
        <dbReference type="EMBL" id="KAI9264382.1"/>
    </source>
</evidence>